<dbReference type="SMART" id="SM00241">
    <property type="entry name" value="ZP"/>
    <property type="match status" value="1"/>
</dbReference>
<dbReference type="EMBL" id="MCFN01000121">
    <property type="protein sequence ID" value="OXB64452.1"/>
    <property type="molecule type" value="Genomic_DNA"/>
</dbReference>
<dbReference type="InterPro" id="IPR001507">
    <property type="entry name" value="ZP_dom"/>
</dbReference>
<dbReference type="FunFam" id="3.10.250.10:FF:000003">
    <property type="entry name" value="Deleted in malignant brain tumors 1"/>
    <property type="match status" value="2"/>
</dbReference>
<evidence type="ECO:0000256" key="11">
    <source>
        <dbReference type="ARBA" id="ARBA00022927"/>
    </source>
</evidence>
<keyword evidence="5" id="KW-0217">Developmental protein</keyword>
<feature type="disulfide bond" evidence="19">
    <location>
        <begin position="134"/>
        <end position="144"/>
    </location>
</feature>
<evidence type="ECO:0000256" key="8">
    <source>
        <dbReference type="ARBA" id="ARBA00022729"/>
    </source>
</evidence>
<accession>A0A226NAC1</accession>
<dbReference type="CDD" id="cd00041">
    <property type="entry name" value="CUB"/>
    <property type="match status" value="1"/>
</dbReference>
<evidence type="ECO:0000256" key="5">
    <source>
        <dbReference type="ARBA" id="ARBA00022473"/>
    </source>
</evidence>
<dbReference type="Gene3D" id="2.60.120.290">
    <property type="entry name" value="Spermadhesin, CUB domain"/>
    <property type="match status" value="1"/>
</dbReference>
<comment type="subcellular location">
    <subcellularLocation>
        <location evidence="1">Cell membrane</location>
    </subcellularLocation>
    <subcellularLocation>
        <location evidence="2">Secreted</location>
    </subcellularLocation>
</comment>
<dbReference type="SUPFAM" id="SSF56487">
    <property type="entry name" value="SRCR-like"/>
    <property type="match status" value="2"/>
</dbReference>
<comment type="caution">
    <text evidence="23">The sequence shown here is derived from an EMBL/GenBank/DDBJ whole genome shotgun (WGS) entry which is preliminary data.</text>
</comment>
<evidence type="ECO:0000256" key="18">
    <source>
        <dbReference type="PROSITE-ProRule" id="PRU00059"/>
    </source>
</evidence>
<feature type="domain" description="SRCR" evidence="21">
    <location>
        <begin position="612"/>
        <end position="712"/>
    </location>
</feature>
<keyword evidence="14" id="KW-0325">Glycoprotein</keyword>
<keyword evidence="12" id="KW-0472">Membrane</keyword>
<evidence type="ECO:0000256" key="14">
    <source>
        <dbReference type="ARBA" id="ARBA00023180"/>
    </source>
</evidence>
<feature type="disulfide bond" evidence="19">
    <location>
        <begin position="90"/>
        <end position="154"/>
    </location>
</feature>
<dbReference type="PRINTS" id="PR00258">
    <property type="entry name" value="SPERACTRCPTR"/>
</dbReference>
<protein>
    <recommendedName>
        <fullName evidence="16">Scavenger receptor cysteine-rich domain-containing protein DMBT1</fullName>
    </recommendedName>
    <alternativeName>
        <fullName evidence="17">Deleted in malignant brain tumors 1 protein</fullName>
    </alternativeName>
    <alternativeName>
        <fullName evidence="15">Hensin</fullName>
    </alternativeName>
</protein>
<feature type="domain" description="CUB" evidence="20">
    <location>
        <begin position="171"/>
        <end position="280"/>
    </location>
</feature>
<dbReference type="InterPro" id="IPR017977">
    <property type="entry name" value="ZP_dom_CS"/>
</dbReference>
<evidence type="ECO:0000256" key="6">
    <source>
        <dbReference type="ARBA" id="ARBA00022475"/>
    </source>
</evidence>
<dbReference type="GO" id="GO:0030154">
    <property type="term" value="P:cell differentiation"/>
    <property type="evidence" value="ECO:0007669"/>
    <property type="project" value="UniProtKB-KW"/>
</dbReference>
<keyword evidence="13 19" id="KW-1015">Disulfide bond</keyword>
<gene>
    <name evidence="23" type="ORF">ASZ78_000128</name>
</gene>
<dbReference type="InterPro" id="IPR036772">
    <property type="entry name" value="SRCR-like_dom_sf"/>
</dbReference>
<dbReference type="SUPFAM" id="SSF49854">
    <property type="entry name" value="Spermadhesin, CUB domain"/>
    <property type="match status" value="1"/>
</dbReference>
<dbReference type="FunFam" id="2.60.40.4100:FF:000005">
    <property type="entry name" value="Deleted in malignant brain tumors 1"/>
    <property type="match status" value="1"/>
</dbReference>
<evidence type="ECO:0000256" key="9">
    <source>
        <dbReference type="ARBA" id="ARBA00022737"/>
    </source>
</evidence>
<dbReference type="FunFam" id="2.60.120.290:FF:000013">
    <property type="entry name" value="Membrane frizzled-related protein"/>
    <property type="match status" value="1"/>
</dbReference>
<comment type="similarity">
    <text evidence="3">Belongs to the DMBT1 family.</text>
</comment>
<dbReference type="GO" id="GO:0031638">
    <property type="term" value="P:zymogen activation"/>
    <property type="evidence" value="ECO:0007669"/>
    <property type="project" value="TreeGrafter"/>
</dbReference>
<keyword evidence="6" id="KW-1003">Cell membrane</keyword>
<evidence type="ECO:0000259" key="21">
    <source>
        <dbReference type="PROSITE" id="PS50287"/>
    </source>
</evidence>
<evidence type="ECO:0000259" key="20">
    <source>
        <dbReference type="PROSITE" id="PS01180"/>
    </source>
</evidence>
<dbReference type="InterPro" id="IPR001190">
    <property type="entry name" value="SRCR"/>
</dbReference>
<evidence type="ECO:0000256" key="16">
    <source>
        <dbReference type="ARBA" id="ARBA00047197"/>
    </source>
</evidence>
<keyword evidence="10" id="KW-0221">Differentiation</keyword>
<dbReference type="PANTHER" id="PTHR48071">
    <property type="entry name" value="SRCR DOMAIN-CONTAINING PROTEIN"/>
    <property type="match status" value="1"/>
</dbReference>
<evidence type="ECO:0000256" key="2">
    <source>
        <dbReference type="ARBA" id="ARBA00004613"/>
    </source>
</evidence>
<evidence type="ECO:0000256" key="17">
    <source>
        <dbReference type="ARBA" id="ARBA00047200"/>
    </source>
</evidence>
<feature type="disulfide bond" evidence="19">
    <location>
        <begin position="103"/>
        <end position="164"/>
    </location>
</feature>
<evidence type="ECO:0000256" key="1">
    <source>
        <dbReference type="ARBA" id="ARBA00004236"/>
    </source>
</evidence>
<evidence type="ECO:0000256" key="15">
    <source>
        <dbReference type="ARBA" id="ARBA00030560"/>
    </source>
</evidence>
<keyword evidence="8" id="KW-0732">Signal</keyword>
<keyword evidence="11" id="KW-0653">Protein transport</keyword>
<dbReference type="GO" id="GO:0015031">
    <property type="term" value="P:protein transport"/>
    <property type="evidence" value="ECO:0007669"/>
    <property type="project" value="UniProtKB-KW"/>
</dbReference>
<dbReference type="PANTHER" id="PTHR48071:SF27">
    <property type="entry name" value="SCAVENGER RECEPTOR CYSTEINE-RICH TYPE 1 PROTEIN M130-LIKE"/>
    <property type="match status" value="1"/>
</dbReference>
<dbReference type="Pfam" id="PF23344">
    <property type="entry name" value="ZP-N"/>
    <property type="match status" value="1"/>
</dbReference>
<dbReference type="Pfam" id="PF00530">
    <property type="entry name" value="SRCR"/>
    <property type="match status" value="2"/>
</dbReference>
<evidence type="ECO:0000256" key="19">
    <source>
        <dbReference type="PROSITE-ProRule" id="PRU00196"/>
    </source>
</evidence>
<keyword evidence="24" id="KW-1185">Reference proteome</keyword>
<comment type="caution">
    <text evidence="18">Lacks conserved residue(s) required for the propagation of feature annotation.</text>
</comment>
<organism evidence="23 24">
    <name type="scientific">Callipepla squamata</name>
    <name type="common">Scaled quail</name>
    <dbReference type="NCBI Taxonomy" id="9009"/>
    <lineage>
        <taxon>Eukaryota</taxon>
        <taxon>Metazoa</taxon>
        <taxon>Chordata</taxon>
        <taxon>Craniata</taxon>
        <taxon>Vertebrata</taxon>
        <taxon>Euteleostomi</taxon>
        <taxon>Archelosauria</taxon>
        <taxon>Archosauria</taxon>
        <taxon>Dinosauria</taxon>
        <taxon>Saurischia</taxon>
        <taxon>Theropoda</taxon>
        <taxon>Coelurosauria</taxon>
        <taxon>Aves</taxon>
        <taxon>Neognathae</taxon>
        <taxon>Galloanserae</taxon>
        <taxon>Galliformes</taxon>
        <taxon>Odontophoridae</taxon>
        <taxon>Callipepla</taxon>
    </lineage>
</organism>
<dbReference type="SMART" id="SM00042">
    <property type="entry name" value="CUB"/>
    <property type="match status" value="1"/>
</dbReference>
<dbReference type="GO" id="GO:0005886">
    <property type="term" value="C:plasma membrane"/>
    <property type="evidence" value="ECO:0007669"/>
    <property type="project" value="UniProtKB-SubCell"/>
</dbReference>
<dbReference type="OrthoDB" id="10063988at2759"/>
<feature type="domain" description="ZP" evidence="22">
    <location>
        <begin position="289"/>
        <end position="535"/>
    </location>
</feature>
<dbReference type="PROSITE" id="PS51034">
    <property type="entry name" value="ZP_2"/>
    <property type="match status" value="1"/>
</dbReference>
<feature type="domain" description="SRCR" evidence="21">
    <location>
        <begin position="65"/>
        <end position="165"/>
    </location>
</feature>
<proteinExistence type="inferred from homology"/>
<dbReference type="SMART" id="SM00202">
    <property type="entry name" value="SR"/>
    <property type="match status" value="2"/>
</dbReference>
<dbReference type="Pfam" id="PF00100">
    <property type="entry name" value="Zona_pellucida"/>
    <property type="match status" value="1"/>
</dbReference>
<dbReference type="PRINTS" id="PR00023">
    <property type="entry name" value="ZPELLUCIDA"/>
</dbReference>
<reference evidence="23 24" key="1">
    <citation type="submission" date="2016-07" db="EMBL/GenBank/DDBJ databases">
        <title>Disparate Historic Effective Population Sizes Predicted by Modern Levels of Genome Diversity for the Scaled Quail (Callipepla squamata) and the Northern Bobwhite (Colinus virginianus): Inferences from First and Second Generation Draft Genome Assemblies for Sympatric New World Quail.</title>
        <authorList>
            <person name="Oldeschulte D.L."/>
            <person name="Halley Y.A."/>
            <person name="Bhattarai E.K."/>
            <person name="Brashear W.A."/>
            <person name="Hill J."/>
            <person name="Metz R.P."/>
            <person name="Johnson C.D."/>
            <person name="Rollins D."/>
            <person name="Peterson M.J."/>
            <person name="Bickhart D.M."/>
            <person name="Decker J.E."/>
            <person name="Seabury C.M."/>
        </authorList>
    </citation>
    <scope>NUCLEOTIDE SEQUENCE [LARGE SCALE GENOMIC DNA]</scope>
    <source>
        <strain evidence="23 24">Texas</strain>
        <tissue evidence="23">Leg muscle</tissue>
    </source>
</reference>
<feature type="disulfide bond" evidence="19">
    <location>
        <begin position="681"/>
        <end position="691"/>
    </location>
</feature>
<dbReference type="GO" id="GO:0005576">
    <property type="term" value="C:extracellular region"/>
    <property type="evidence" value="ECO:0007669"/>
    <property type="project" value="UniProtKB-SubCell"/>
</dbReference>
<dbReference type="PROSITE" id="PS01180">
    <property type="entry name" value="CUB"/>
    <property type="match status" value="1"/>
</dbReference>
<evidence type="ECO:0000256" key="13">
    <source>
        <dbReference type="ARBA" id="ARBA00023157"/>
    </source>
</evidence>
<dbReference type="Gene3D" id="3.10.250.10">
    <property type="entry name" value="SRCR-like domain"/>
    <property type="match status" value="2"/>
</dbReference>
<keyword evidence="9" id="KW-0677">Repeat</keyword>
<dbReference type="Pfam" id="PF00431">
    <property type="entry name" value="CUB"/>
    <property type="match status" value="1"/>
</dbReference>
<dbReference type="GO" id="GO:0004252">
    <property type="term" value="F:serine-type endopeptidase activity"/>
    <property type="evidence" value="ECO:0007669"/>
    <property type="project" value="TreeGrafter"/>
</dbReference>
<evidence type="ECO:0000313" key="24">
    <source>
        <dbReference type="Proteomes" id="UP000198323"/>
    </source>
</evidence>
<sequence length="725" mass="80633">MALLSPPHCALQRDRAALPSPVLGANPVALLHPNVPLSHLSLPPPTDSSHGNTTAYPWRTTHASLSLVNGRNRCEGRIEIYYNGNRGTVCDDSWDLKDAEVVCRQLGCGFAVSAPGNAYFGQGWGTIYLDDVQCTGNESSLFQCRSNGWGVHNCNHNEDASVICSVGNYFCGSFLSNSSGTIRSPFYPSNYPDNANCLWEIQVMNNYRIMITFGSIQMQGGCQHDYIEIYDGPPNTSPLLGRICSGYNIMYTSTSNMMTIRFHSDSRYSNRGFYAEYQSFPADQNTALFCFPTHMRAVLQRSYLQSQGYSVWNASLSDSSCRPEITSTQVIFNILYNGCGTFRQINNETITYSNVIRIFATDSIIKRKKDLYVHVNCKMLQKTWVQVMYIADDNGVANVDETQYGRYEVDFAFYNSSSFLLPVYDFPYYVDLNQNLFLQASLHSNDTNLVLFLDTCVASPNPNDFTTVNYELIRSGCIKDPTYSSYYSPSSSVIRFAFKAFSFVNRYPSVYLQCELVVCRYGDYSSRCYQGCVSRFRRNVGSSQGKVSAVIGPIQLQEAPTENRNADWARQAATGNGGTLGKENGISNFYRAFPDNSSNCVLYSLSPKGTNIHLVNGRHRCEGRVELYYEGQLGTVCDDFWDLADAQVVCRQLGCGQAIAAPGSAYFGQGSGTILLDDVQCQGNEPALQDCGHKGWGRHNCRHHEDAGVVCSGTGTFLPFQILLL</sequence>
<evidence type="ECO:0000256" key="7">
    <source>
        <dbReference type="ARBA" id="ARBA00022525"/>
    </source>
</evidence>
<keyword evidence="7" id="KW-0964">Secreted</keyword>
<dbReference type="AlphaFoldDB" id="A0A226NAC1"/>
<evidence type="ECO:0000259" key="22">
    <source>
        <dbReference type="PROSITE" id="PS51034"/>
    </source>
</evidence>
<evidence type="ECO:0000256" key="4">
    <source>
        <dbReference type="ARBA" id="ARBA00022448"/>
    </source>
</evidence>
<dbReference type="STRING" id="9009.A0A226NAC1"/>
<evidence type="ECO:0000313" key="23">
    <source>
        <dbReference type="EMBL" id="OXB64452.1"/>
    </source>
</evidence>
<dbReference type="PROSITE" id="PS00682">
    <property type="entry name" value="ZP_1"/>
    <property type="match status" value="1"/>
</dbReference>
<dbReference type="Proteomes" id="UP000198323">
    <property type="component" value="Unassembled WGS sequence"/>
</dbReference>
<name>A0A226NAC1_CALSU</name>
<dbReference type="InterPro" id="IPR042235">
    <property type="entry name" value="ZP-C_dom"/>
</dbReference>
<dbReference type="Gene3D" id="2.60.40.3210">
    <property type="entry name" value="Zona pellucida, ZP-N domain"/>
    <property type="match status" value="1"/>
</dbReference>
<dbReference type="InterPro" id="IPR048290">
    <property type="entry name" value="ZP_chr"/>
</dbReference>
<dbReference type="Gene3D" id="2.60.40.4100">
    <property type="entry name" value="Zona pellucida, ZP-C domain"/>
    <property type="match status" value="1"/>
</dbReference>
<dbReference type="InterPro" id="IPR055356">
    <property type="entry name" value="ZP-N"/>
</dbReference>
<dbReference type="InterPro" id="IPR055355">
    <property type="entry name" value="ZP-C"/>
</dbReference>
<evidence type="ECO:0000256" key="12">
    <source>
        <dbReference type="ARBA" id="ARBA00023136"/>
    </source>
</evidence>
<dbReference type="InterPro" id="IPR000859">
    <property type="entry name" value="CUB_dom"/>
</dbReference>
<feature type="disulfide bond" evidence="19">
    <location>
        <begin position="650"/>
        <end position="711"/>
    </location>
</feature>
<dbReference type="InterPro" id="IPR035914">
    <property type="entry name" value="Sperma_CUB_dom_sf"/>
</dbReference>
<dbReference type="PROSITE" id="PS50287">
    <property type="entry name" value="SRCR_2"/>
    <property type="match status" value="2"/>
</dbReference>
<feature type="disulfide bond" evidence="19">
    <location>
        <begin position="637"/>
        <end position="701"/>
    </location>
</feature>
<keyword evidence="4" id="KW-0813">Transport</keyword>
<evidence type="ECO:0000256" key="3">
    <source>
        <dbReference type="ARBA" id="ARBA00009931"/>
    </source>
</evidence>
<evidence type="ECO:0000256" key="10">
    <source>
        <dbReference type="ARBA" id="ARBA00022782"/>
    </source>
</evidence>